<dbReference type="EMBL" id="CP036434">
    <property type="protein sequence ID" value="QDV07716.1"/>
    <property type="molecule type" value="Genomic_DNA"/>
</dbReference>
<dbReference type="Pfam" id="PF01073">
    <property type="entry name" value="3Beta_HSD"/>
    <property type="match status" value="1"/>
</dbReference>
<dbReference type="InterPro" id="IPR036291">
    <property type="entry name" value="NAD(P)-bd_dom_sf"/>
</dbReference>
<evidence type="ECO:0000313" key="5">
    <source>
        <dbReference type="Proteomes" id="UP000320390"/>
    </source>
</evidence>
<reference evidence="4 5" key="1">
    <citation type="submission" date="2019-02" db="EMBL/GenBank/DDBJ databases">
        <title>Deep-cultivation of Planctomycetes and their phenomic and genomic characterization uncovers novel biology.</title>
        <authorList>
            <person name="Wiegand S."/>
            <person name="Jogler M."/>
            <person name="Boedeker C."/>
            <person name="Pinto D."/>
            <person name="Vollmers J."/>
            <person name="Rivas-Marin E."/>
            <person name="Kohn T."/>
            <person name="Peeters S.H."/>
            <person name="Heuer A."/>
            <person name="Rast P."/>
            <person name="Oberbeckmann S."/>
            <person name="Bunk B."/>
            <person name="Jeske O."/>
            <person name="Meyerdierks A."/>
            <person name="Storesund J.E."/>
            <person name="Kallscheuer N."/>
            <person name="Luecker S."/>
            <person name="Lage O.M."/>
            <person name="Pohl T."/>
            <person name="Merkel B.J."/>
            <person name="Hornburger P."/>
            <person name="Mueller R.-W."/>
            <person name="Bruemmer F."/>
            <person name="Labrenz M."/>
            <person name="Spormann A.M."/>
            <person name="Op den Camp H."/>
            <person name="Overmann J."/>
            <person name="Amann R."/>
            <person name="Jetten M.S.M."/>
            <person name="Mascher T."/>
            <person name="Medema M.H."/>
            <person name="Devos D.P."/>
            <person name="Kaster A.-K."/>
            <person name="Ovreas L."/>
            <person name="Rohde M."/>
            <person name="Galperin M.Y."/>
            <person name="Jogler C."/>
        </authorList>
    </citation>
    <scope>NUCLEOTIDE SEQUENCE [LARGE SCALE GENOMIC DNA]</scope>
    <source>
        <strain evidence="4 5">Poly30</strain>
    </source>
</reference>
<protein>
    <submittedName>
        <fullName evidence="4">3 beta-hydroxysteroid dehydrogenase/Delta 5--&gt;4-isomerase</fullName>
    </submittedName>
</protein>
<dbReference type="AlphaFoldDB" id="A0A518EUE4"/>
<gene>
    <name evidence="4" type="ORF">Poly30_32460</name>
</gene>
<evidence type="ECO:0000256" key="2">
    <source>
        <dbReference type="ARBA" id="ARBA00023002"/>
    </source>
</evidence>
<evidence type="ECO:0000313" key="4">
    <source>
        <dbReference type="EMBL" id="QDV07716.1"/>
    </source>
</evidence>
<keyword evidence="5" id="KW-1185">Reference proteome</keyword>
<sequence>MKALVTGGGGFLGGAVVRALVARGDTAVSISRGHYPALEELGVPSIQADLGAGPGPIVSALTNHDIDTVFHCAARPGVFGPAADYEYANVTATKHVIAACLAAGVPRLVFTSSPSVVFDGTSHRDAGRDLPYPERYLAHYPRTKAEAEQLVLAANGQCAGEEARVLATVALRPHLIFGPGDPNLLPRLLARADAGRLRIVGPLDSEVSLSYVDNAAEAHLVAADALVERGARADCAGRAYFINNVEPVRLWDWINRVLEATGRPPVTRRVSASLAYAVGAAMEGAWRLVGARSEPPMTRFVAKQLSTSHSYDMTPFVHDTGGRYVELVDIDEATENACRALKSNANGS</sequence>
<name>A0A518EUE4_9BACT</name>
<feature type="domain" description="3-beta hydroxysteroid dehydrogenase/isomerase" evidence="3">
    <location>
        <begin position="4"/>
        <end position="263"/>
    </location>
</feature>
<dbReference type="PANTHER" id="PTHR43245">
    <property type="entry name" value="BIFUNCTIONAL POLYMYXIN RESISTANCE PROTEIN ARNA"/>
    <property type="match status" value="1"/>
</dbReference>
<dbReference type="GO" id="GO:0016616">
    <property type="term" value="F:oxidoreductase activity, acting on the CH-OH group of donors, NAD or NADP as acceptor"/>
    <property type="evidence" value="ECO:0007669"/>
    <property type="project" value="InterPro"/>
</dbReference>
<accession>A0A518EUE4</accession>
<evidence type="ECO:0000259" key="3">
    <source>
        <dbReference type="Pfam" id="PF01073"/>
    </source>
</evidence>
<dbReference type="InterPro" id="IPR050177">
    <property type="entry name" value="Lipid_A_modif_metabolic_enz"/>
</dbReference>
<keyword evidence="4" id="KW-0413">Isomerase</keyword>
<keyword evidence="2" id="KW-0560">Oxidoreductase</keyword>
<dbReference type="Gene3D" id="3.40.50.720">
    <property type="entry name" value="NAD(P)-binding Rossmann-like Domain"/>
    <property type="match status" value="1"/>
</dbReference>
<dbReference type="RefSeq" id="WP_145199094.1">
    <property type="nucleotide sequence ID" value="NZ_CP036434.1"/>
</dbReference>
<dbReference type="SUPFAM" id="SSF51735">
    <property type="entry name" value="NAD(P)-binding Rossmann-fold domains"/>
    <property type="match status" value="1"/>
</dbReference>
<dbReference type="GO" id="GO:0016853">
    <property type="term" value="F:isomerase activity"/>
    <property type="evidence" value="ECO:0007669"/>
    <property type="project" value="UniProtKB-KW"/>
</dbReference>
<dbReference type="GO" id="GO:0006694">
    <property type="term" value="P:steroid biosynthetic process"/>
    <property type="evidence" value="ECO:0007669"/>
    <property type="project" value="InterPro"/>
</dbReference>
<organism evidence="4 5">
    <name type="scientific">Saltatorellus ferox</name>
    <dbReference type="NCBI Taxonomy" id="2528018"/>
    <lineage>
        <taxon>Bacteria</taxon>
        <taxon>Pseudomonadati</taxon>
        <taxon>Planctomycetota</taxon>
        <taxon>Planctomycetia</taxon>
        <taxon>Planctomycetia incertae sedis</taxon>
        <taxon>Saltatorellus</taxon>
    </lineage>
</organism>
<dbReference type="Proteomes" id="UP000320390">
    <property type="component" value="Chromosome"/>
</dbReference>
<dbReference type="PANTHER" id="PTHR43245:SF51">
    <property type="entry name" value="SHORT CHAIN DEHYDROGENASE_REDUCTASE FAMILY 42E, MEMBER 2"/>
    <property type="match status" value="1"/>
</dbReference>
<dbReference type="InterPro" id="IPR002225">
    <property type="entry name" value="3Beta_OHSteriod_DH/Estase"/>
</dbReference>
<comment type="similarity">
    <text evidence="1">Belongs to the 3-beta-HSD family.</text>
</comment>
<dbReference type="OrthoDB" id="9811743at2"/>
<evidence type="ECO:0000256" key="1">
    <source>
        <dbReference type="ARBA" id="ARBA00009219"/>
    </source>
</evidence>
<proteinExistence type="inferred from homology"/>